<dbReference type="OrthoDB" id="9803828at2"/>
<evidence type="ECO:0000259" key="2">
    <source>
        <dbReference type="Pfam" id="PF20434"/>
    </source>
</evidence>
<dbReference type="InterPro" id="IPR049492">
    <property type="entry name" value="BD-FAE-like_dom"/>
</dbReference>
<reference evidence="3 4" key="1">
    <citation type="submission" date="2018-06" db="EMBL/GenBank/DDBJ databases">
        <title>Sphaerisporangium craniellae sp. nov., isolated from a marine sponge in the South China Sea.</title>
        <authorList>
            <person name="Li L."/>
        </authorList>
    </citation>
    <scope>NUCLEOTIDE SEQUENCE [LARGE SCALE GENOMIC DNA]</scope>
    <source>
        <strain evidence="3 4">CCTCC AA 208026</strain>
    </source>
</reference>
<keyword evidence="1 3" id="KW-0378">Hydrolase</keyword>
<accession>A0A367FKJ0</accession>
<name>A0A367FKJ0_9ACTN</name>
<dbReference type="InterPro" id="IPR029058">
    <property type="entry name" value="AB_hydrolase_fold"/>
</dbReference>
<protein>
    <submittedName>
        <fullName evidence="3">Alpha/beta hydrolase</fullName>
    </submittedName>
</protein>
<keyword evidence="4" id="KW-1185">Reference proteome</keyword>
<dbReference type="EMBL" id="QOIL01000006">
    <property type="protein sequence ID" value="RCG30814.1"/>
    <property type="molecule type" value="Genomic_DNA"/>
</dbReference>
<comment type="caution">
    <text evidence="3">The sequence shown here is derived from an EMBL/GenBank/DDBJ whole genome shotgun (WGS) entry which is preliminary data.</text>
</comment>
<gene>
    <name evidence="3" type="ORF">DQ384_12585</name>
</gene>
<dbReference type="AlphaFoldDB" id="A0A367FKJ0"/>
<evidence type="ECO:0000313" key="3">
    <source>
        <dbReference type="EMBL" id="RCG30814.1"/>
    </source>
</evidence>
<dbReference type="PANTHER" id="PTHR48081:SF13">
    <property type="entry name" value="ALPHA_BETA HYDROLASE"/>
    <property type="match status" value="1"/>
</dbReference>
<proteinExistence type="predicted"/>
<sequence length="221" mass="23322">MERTLIWIHGGAWMRRHASERSREIFSAHGLHVVTATHRLSDEATWPAQLDDVREAAREARAERPDAPLLVGGRSSGGHLALQLGLHGVDAADDVAGVIAVSPPVDPLAADWPEARASGSPWTRLLGHVPTPLDDATADATPANHIGNGVPVLLVHGADDATVPPTQALDLANALLASGHPVTTYLTSGDHDLDLERDDVRQVIAAFLAGPALCRAQTPEP</sequence>
<dbReference type="Proteomes" id="UP000253094">
    <property type="component" value="Unassembled WGS sequence"/>
</dbReference>
<evidence type="ECO:0000256" key="1">
    <source>
        <dbReference type="ARBA" id="ARBA00022801"/>
    </source>
</evidence>
<organism evidence="3 4">
    <name type="scientific">Sphaerisporangium album</name>
    <dbReference type="NCBI Taxonomy" id="509200"/>
    <lineage>
        <taxon>Bacteria</taxon>
        <taxon>Bacillati</taxon>
        <taxon>Actinomycetota</taxon>
        <taxon>Actinomycetes</taxon>
        <taxon>Streptosporangiales</taxon>
        <taxon>Streptosporangiaceae</taxon>
        <taxon>Sphaerisporangium</taxon>
    </lineage>
</organism>
<dbReference type="PANTHER" id="PTHR48081">
    <property type="entry name" value="AB HYDROLASE SUPERFAMILY PROTEIN C4A8.06C"/>
    <property type="match status" value="1"/>
</dbReference>
<dbReference type="InterPro" id="IPR050300">
    <property type="entry name" value="GDXG_lipolytic_enzyme"/>
</dbReference>
<evidence type="ECO:0000313" key="4">
    <source>
        <dbReference type="Proteomes" id="UP000253094"/>
    </source>
</evidence>
<dbReference type="SUPFAM" id="SSF53474">
    <property type="entry name" value="alpha/beta-Hydrolases"/>
    <property type="match status" value="1"/>
</dbReference>
<dbReference type="RefSeq" id="WP_114028944.1">
    <property type="nucleotide sequence ID" value="NZ_QOIL01000006.1"/>
</dbReference>
<feature type="domain" description="BD-FAE-like" evidence="2">
    <location>
        <begin position="4"/>
        <end position="175"/>
    </location>
</feature>
<dbReference type="GO" id="GO:0016787">
    <property type="term" value="F:hydrolase activity"/>
    <property type="evidence" value="ECO:0007669"/>
    <property type="project" value="UniProtKB-KW"/>
</dbReference>
<dbReference type="Pfam" id="PF20434">
    <property type="entry name" value="BD-FAE"/>
    <property type="match status" value="1"/>
</dbReference>
<dbReference type="Gene3D" id="3.40.50.1820">
    <property type="entry name" value="alpha/beta hydrolase"/>
    <property type="match status" value="1"/>
</dbReference>